<comment type="caution">
    <text evidence="2">The sequence shown here is derived from an EMBL/GenBank/DDBJ whole genome shotgun (WGS) entry which is preliminary data.</text>
</comment>
<feature type="transmembrane region" description="Helical" evidence="1">
    <location>
        <begin position="70"/>
        <end position="90"/>
    </location>
</feature>
<feature type="transmembrane region" description="Helical" evidence="1">
    <location>
        <begin position="39"/>
        <end position="58"/>
    </location>
</feature>
<dbReference type="RefSeq" id="WP_008471918.1">
    <property type="nucleotide sequence ID" value="NZ_AYZP01000001.1"/>
</dbReference>
<dbReference type="GeneID" id="82847968"/>
<dbReference type="PATRIC" id="fig|1423758.3.peg.446"/>
<evidence type="ECO:0000313" key="2">
    <source>
        <dbReference type="EMBL" id="CCI82747.1"/>
    </source>
</evidence>
<keyword evidence="1" id="KW-0812">Transmembrane</keyword>
<keyword evidence="3" id="KW-1185">Reference proteome</keyword>
<evidence type="ECO:0000313" key="3">
    <source>
        <dbReference type="Proteomes" id="UP000009320"/>
    </source>
</evidence>
<dbReference type="eggNOG" id="COG3247">
    <property type="taxonomic scope" value="Bacteria"/>
</dbReference>
<sequence>MNNFSGSDKHQGFDWGALVGGILLVVAGILVMSYPDRSFKTFVFLFGILSIMQGILWISAYSRFRNLFDLSWVTVLSGIIDIIIGILFLASRAVGGLTLAILFAIWFLVDSIVGIVFSVHLRQYSTGYFIFSLILSIISLIIAIVMLFNPVIAAITMVYLVAFWLLVFGFNEIMMAWMHR</sequence>
<protein>
    <recommendedName>
        <fullName evidence="4">Integral membrane protein</fullName>
    </recommendedName>
</protein>
<evidence type="ECO:0000256" key="1">
    <source>
        <dbReference type="SAM" id="Phobius"/>
    </source>
</evidence>
<keyword evidence="1" id="KW-1133">Transmembrane helix</keyword>
<accession>I7L7N7</accession>
<dbReference type="GO" id="GO:0005886">
    <property type="term" value="C:plasma membrane"/>
    <property type="evidence" value="ECO:0007669"/>
    <property type="project" value="TreeGrafter"/>
</dbReference>
<dbReference type="Pfam" id="PF03729">
    <property type="entry name" value="DUF308"/>
    <property type="match status" value="2"/>
</dbReference>
<feature type="transmembrane region" description="Helical" evidence="1">
    <location>
        <begin position="126"/>
        <end position="145"/>
    </location>
</feature>
<proteinExistence type="predicted"/>
<dbReference type="EMBL" id="CAKE01000035">
    <property type="protein sequence ID" value="CCI82747.1"/>
    <property type="molecule type" value="Genomic_DNA"/>
</dbReference>
<dbReference type="InterPro" id="IPR005325">
    <property type="entry name" value="DUF308_memb"/>
</dbReference>
<reference evidence="2 3" key="1">
    <citation type="submission" date="2012-06" db="EMBL/GenBank/DDBJ databases">
        <title>Draft Genome Sequence of Lactobacillus hominis Strain CRBIP 24.179T, isolated from human intestine.</title>
        <authorList>
            <person name="Cousin S."/>
            <person name="Ma L."/>
            <person name="Bizet C."/>
            <person name="Loux V."/>
            <person name="Bouchier C."/>
            <person name="Clermont D."/>
            <person name="Creno S."/>
        </authorList>
    </citation>
    <scope>NUCLEOTIDE SEQUENCE [LARGE SCALE GENOMIC DNA]</scope>
    <source>
        <strain evidence="3">CRBIP 24.179T</strain>
    </source>
</reference>
<dbReference type="PANTHER" id="PTHR34989:SF1">
    <property type="entry name" value="PROTEIN HDED"/>
    <property type="match status" value="1"/>
</dbReference>
<dbReference type="PANTHER" id="PTHR34989">
    <property type="entry name" value="PROTEIN HDED"/>
    <property type="match status" value="1"/>
</dbReference>
<name>I7L7N7_9LACO</name>
<dbReference type="AlphaFoldDB" id="I7L7N7"/>
<feature type="transmembrane region" description="Helical" evidence="1">
    <location>
        <begin position="96"/>
        <end position="119"/>
    </location>
</feature>
<dbReference type="OrthoDB" id="2456403at2"/>
<feature type="transmembrane region" description="Helical" evidence="1">
    <location>
        <begin position="151"/>
        <end position="170"/>
    </location>
</feature>
<gene>
    <name evidence="2" type="ORF">BN55_08700</name>
</gene>
<evidence type="ECO:0008006" key="4">
    <source>
        <dbReference type="Google" id="ProtNLM"/>
    </source>
</evidence>
<keyword evidence="1" id="KW-0472">Membrane</keyword>
<dbReference type="Proteomes" id="UP000009320">
    <property type="component" value="Unassembled WGS sequence"/>
</dbReference>
<organism evidence="2 3">
    <name type="scientific">Lactobacillus hominis DSM 23910 = CRBIP 24.179</name>
    <dbReference type="NCBI Taxonomy" id="1423758"/>
    <lineage>
        <taxon>Bacteria</taxon>
        <taxon>Bacillati</taxon>
        <taxon>Bacillota</taxon>
        <taxon>Bacilli</taxon>
        <taxon>Lactobacillales</taxon>
        <taxon>Lactobacillaceae</taxon>
        <taxon>Lactobacillus</taxon>
    </lineage>
</organism>
<dbReference type="InterPro" id="IPR052712">
    <property type="entry name" value="Acid_resist_chaperone_HdeD"/>
</dbReference>
<feature type="transmembrane region" description="Helical" evidence="1">
    <location>
        <begin position="12"/>
        <end position="33"/>
    </location>
</feature>
<dbReference type="STRING" id="1423758.FC41_GL000443"/>